<reference evidence="2 4" key="1">
    <citation type="journal article" date="2014" name="BMC Genomics">
        <title>Genome sequence of Anopheles sinensis provides insight into genetics basis of mosquito competence for malaria parasites.</title>
        <authorList>
            <person name="Zhou D."/>
            <person name="Zhang D."/>
            <person name="Ding G."/>
            <person name="Shi L."/>
            <person name="Hou Q."/>
            <person name="Ye Y."/>
            <person name="Xu Y."/>
            <person name="Zhou H."/>
            <person name="Xiong C."/>
            <person name="Li S."/>
            <person name="Yu J."/>
            <person name="Hong S."/>
            <person name="Yu X."/>
            <person name="Zou P."/>
            <person name="Chen C."/>
            <person name="Chang X."/>
            <person name="Wang W."/>
            <person name="Lv Y."/>
            <person name="Sun Y."/>
            <person name="Ma L."/>
            <person name="Shen B."/>
            <person name="Zhu C."/>
        </authorList>
    </citation>
    <scope>NUCLEOTIDE SEQUENCE [LARGE SCALE GENOMIC DNA]</scope>
</reference>
<dbReference type="OrthoDB" id="7737281at2759"/>
<proteinExistence type="predicted"/>
<organism evidence="2">
    <name type="scientific">Anopheles sinensis</name>
    <name type="common">Mosquito</name>
    <dbReference type="NCBI Taxonomy" id="74873"/>
    <lineage>
        <taxon>Eukaryota</taxon>
        <taxon>Metazoa</taxon>
        <taxon>Ecdysozoa</taxon>
        <taxon>Arthropoda</taxon>
        <taxon>Hexapoda</taxon>
        <taxon>Insecta</taxon>
        <taxon>Pterygota</taxon>
        <taxon>Neoptera</taxon>
        <taxon>Endopterygota</taxon>
        <taxon>Diptera</taxon>
        <taxon>Nematocera</taxon>
        <taxon>Culicoidea</taxon>
        <taxon>Culicidae</taxon>
        <taxon>Anophelinae</taxon>
        <taxon>Anopheles</taxon>
    </lineage>
</organism>
<evidence type="ECO:0000313" key="3">
    <source>
        <dbReference type="EnsemblMetazoa" id="ASIC011604-PA"/>
    </source>
</evidence>
<dbReference type="VEuPathDB" id="VectorBase:ASIS022034"/>
<gene>
    <name evidence="2" type="ORF">ZHAS_00011604</name>
</gene>
<dbReference type="Proteomes" id="UP000030765">
    <property type="component" value="Unassembled WGS sequence"/>
</dbReference>
<dbReference type="EMBL" id="KE525263">
    <property type="protein sequence ID" value="KFB43871.1"/>
    <property type="molecule type" value="Genomic_DNA"/>
</dbReference>
<accession>A0A084W0X7</accession>
<reference evidence="3" key="2">
    <citation type="submission" date="2020-05" db="UniProtKB">
        <authorList>
            <consortium name="EnsemblMetazoa"/>
        </authorList>
    </citation>
    <scope>IDENTIFICATION</scope>
</reference>
<dbReference type="VEuPathDB" id="VectorBase:ASIC011604"/>
<evidence type="ECO:0000313" key="4">
    <source>
        <dbReference type="Proteomes" id="UP000030765"/>
    </source>
</evidence>
<dbReference type="OMA" id="KCILVLM"/>
<dbReference type="EnsemblMetazoa" id="ASIC011604-RA">
    <property type="protein sequence ID" value="ASIC011604-PA"/>
    <property type="gene ID" value="ASIC011604"/>
</dbReference>
<feature type="region of interest" description="Disordered" evidence="1">
    <location>
        <begin position="534"/>
        <end position="557"/>
    </location>
</feature>
<evidence type="ECO:0000313" key="2">
    <source>
        <dbReference type="EMBL" id="KFB43871.1"/>
    </source>
</evidence>
<sequence>MEIISQLLSRRVAEPEVIQSYRKLLSYVSGTLHEANCSKIAAHFTSISKIALQSESISHEIFPVSLMKCILVLMCRLPVTRANERTIILEALRTTLQWGRHSAKLYNQFELGSLIRSAIAFTSHLQDDFAAITELIALARHILDTFCIPPSNEVHPVEVLLRSTYDKIFTRLVSEWTDIRCYETLLYVLFDLLKRDTCVHLKLEIVRKVADGAGGGMRRLVRLLAVPKHLRVEHLLCKLKTILTILLAHSLFRYEPTKRTSDFRVLLKAIKTIVDGVSFAELVKAKFLCLNLPRTELTFQSVCFVFIVRHLDLLDGVTSNASTELDYVYNLVASLNIVYHKRWKLPSFVLKHFVDGLSWIQLQPDEFRTKFIFHQQLDILKERFIVTGDDGLIHSLLTIFKPDTLIKILSTKQASPIARRNASVLLSKRSLAESALQRVMLHITRSQEQKSAHNTGTICDWVRAVHGSVPTLTDGSKRVLWNALSTIDQTVVRSDEQRLLLVDTKASLLVSMMFMMEDKVVELQIESARGGNRTSALKRKLSKQRTEETKKSFSLPL</sequence>
<protein>
    <submittedName>
        <fullName evidence="2 3">Uncharacterized protein</fullName>
    </submittedName>
</protein>
<dbReference type="AlphaFoldDB" id="A0A084W0X7"/>
<name>A0A084W0X7_ANOSI</name>
<dbReference type="EMBL" id="ATLV01019163">
    <property type="status" value="NOT_ANNOTATED_CDS"/>
    <property type="molecule type" value="Genomic_DNA"/>
</dbReference>
<keyword evidence="4" id="KW-1185">Reference proteome</keyword>
<evidence type="ECO:0000256" key="1">
    <source>
        <dbReference type="SAM" id="MobiDB-lite"/>
    </source>
</evidence>